<dbReference type="InterPro" id="IPR029472">
    <property type="entry name" value="Copia-like_N"/>
</dbReference>
<feature type="compositionally biased region" description="Polar residues" evidence="1">
    <location>
        <begin position="7"/>
        <end position="26"/>
    </location>
</feature>
<evidence type="ECO:0000313" key="4">
    <source>
        <dbReference type="Proteomes" id="UP000288805"/>
    </source>
</evidence>
<dbReference type="EMBL" id="QGNW01001792">
    <property type="protein sequence ID" value="RVW30596.1"/>
    <property type="molecule type" value="Genomic_DNA"/>
</dbReference>
<feature type="region of interest" description="Disordered" evidence="1">
    <location>
        <begin position="1"/>
        <end position="26"/>
    </location>
</feature>
<comment type="caution">
    <text evidence="3">The sequence shown here is derived from an EMBL/GenBank/DDBJ whole genome shotgun (WGS) entry which is preliminary data.</text>
</comment>
<feature type="domain" description="Retrotransposon Copia-like N-terminal" evidence="2">
    <location>
        <begin position="23"/>
        <end position="68"/>
    </location>
</feature>
<name>A0A438D591_VITVI</name>
<organism evidence="3 4">
    <name type="scientific">Vitis vinifera</name>
    <name type="common">Grape</name>
    <dbReference type="NCBI Taxonomy" id="29760"/>
    <lineage>
        <taxon>Eukaryota</taxon>
        <taxon>Viridiplantae</taxon>
        <taxon>Streptophyta</taxon>
        <taxon>Embryophyta</taxon>
        <taxon>Tracheophyta</taxon>
        <taxon>Spermatophyta</taxon>
        <taxon>Magnoliopsida</taxon>
        <taxon>eudicotyledons</taxon>
        <taxon>Gunneridae</taxon>
        <taxon>Pentapetalae</taxon>
        <taxon>rosids</taxon>
        <taxon>Vitales</taxon>
        <taxon>Vitaceae</taxon>
        <taxon>Viteae</taxon>
        <taxon>Vitis</taxon>
    </lineage>
</organism>
<protein>
    <recommendedName>
        <fullName evidence="2">Retrotransposon Copia-like N-terminal domain-containing protein</fullName>
    </recommendedName>
</protein>
<evidence type="ECO:0000256" key="1">
    <source>
        <dbReference type="SAM" id="MobiDB-lite"/>
    </source>
</evidence>
<evidence type="ECO:0000313" key="3">
    <source>
        <dbReference type="EMBL" id="RVW30596.1"/>
    </source>
</evidence>
<proteinExistence type="predicted"/>
<dbReference type="AlphaFoldDB" id="A0A438D591"/>
<dbReference type="Pfam" id="PF14244">
    <property type="entry name" value="Retrotran_gag_3"/>
    <property type="match status" value="1"/>
</dbReference>
<evidence type="ECO:0000259" key="2">
    <source>
        <dbReference type="Pfam" id="PF14244"/>
    </source>
</evidence>
<sequence>MSKESRTTSSEVSSNPNRLNGSLDNPTLQITTKKLNGKNFLEWFHSAKLFLRSKKKMGYILGKIKAPKTIDPLFAS</sequence>
<reference evidence="3 4" key="1">
    <citation type="journal article" date="2018" name="PLoS Genet.">
        <title>Population sequencing reveals clonal diversity and ancestral inbreeding in the grapevine cultivar Chardonnay.</title>
        <authorList>
            <person name="Roach M.J."/>
            <person name="Johnson D.L."/>
            <person name="Bohlmann J."/>
            <person name="van Vuuren H.J."/>
            <person name="Jones S.J."/>
            <person name="Pretorius I.S."/>
            <person name="Schmidt S.A."/>
            <person name="Borneman A.R."/>
        </authorList>
    </citation>
    <scope>NUCLEOTIDE SEQUENCE [LARGE SCALE GENOMIC DNA]</scope>
    <source>
        <strain evidence="4">cv. Chardonnay</strain>
        <tissue evidence="3">Leaf</tissue>
    </source>
</reference>
<gene>
    <name evidence="3" type="ORF">CK203_086066</name>
</gene>
<dbReference type="Proteomes" id="UP000288805">
    <property type="component" value="Unassembled WGS sequence"/>
</dbReference>
<accession>A0A438D591</accession>